<evidence type="ECO:0000313" key="2">
    <source>
        <dbReference type="EMBL" id="MFC6163728.1"/>
    </source>
</evidence>
<accession>A0ABW1R1M1</accession>
<feature type="domain" description="Cobalamin-independent methionine synthase MetE C-terminal/archaeal" evidence="1">
    <location>
        <begin position="19"/>
        <end position="358"/>
    </location>
</feature>
<evidence type="ECO:0000313" key="3">
    <source>
        <dbReference type="Proteomes" id="UP001596253"/>
    </source>
</evidence>
<sequence length="384" mass="41914">MTTQTGFSKRTVSPFRYDVVGSFLRPQALKVARAQVAAGTLDAAGLKAVEDREIIKLIQAQEAAGLKAVTDGEFRRSWWHLDFFWGLQGIAKKQLTQGYVFNAEETRAESATVTGKISGENHPFVAHFKFVKAHVKAGVQVKQTLPAPAQCLAELQRPENIAALRQVYATDAAAVKALAAAYHQVLEDLYAAGARTIQLDDCTWGMLAGNHTKGAETGAVSARNDAVLDQNKQLYLTVNNEAIKDLPADLTINTHICRGNYHSTWASAGGYDSVADPLFNRENVSAYYLEYDSDRAGGFEPLKLVSDDKLVVLGLITSKSGELEDRQTIIDRIHEAAKYVPLDRLCLSTQCGFASTEEGNVLTPAQQWAKIELVKSIATEVWGA</sequence>
<dbReference type="EC" id="2.1.1.14" evidence="2"/>
<comment type="caution">
    <text evidence="2">The sequence shown here is derived from an EMBL/GenBank/DDBJ whole genome shotgun (WGS) entry which is preliminary data.</text>
</comment>
<dbReference type="Gene3D" id="3.20.20.210">
    <property type="match status" value="1"/>
</dbReference>
<dbReference type="RefSeq" id="WP_137639967.1">
    <property type="nucleotide sequence ID" value="NZ_BJDK01000012.1"/>
</dbReference>
<dbReference type="CDD" id="cd03311">
    <property type="entry name" value="CIMS_C_terminal_like"/>
    <property type="match status" value="1"/>
</dbReference>
<organism evidence="2 3">
    <name type="scientific">Lactiplantibacillus dongliensis</name>
    <dbReference type="NCBI Taxonomy" id="2559919"/>
    <lineage>
        <taxon>Bacteria</taxon>
        <taxon>Bacillati</taxon>
        <taxon>Bacillota</taxon>
        <taxon>Bacilli</taxon>
        <taxon>Lactobacillales</taxon>
        <taxon>Lactobacillaceae</taxon>
        <taxon>Lactiplantibacillus</taxon>
    </lineage>
</organism>
<dbReference type="GO" id="GO:0003871">
    <property type="term" value="F:5-methyltetrahydropteroyltriglutamate-homocysteine S-methyltransferase activity"/>
    <property type="evidence" value="ECO:0007669"/>
    <property type="project" value="UniProtKB-EC"/>
</dbReference>
<gene>
    <name evidence="2" type="ORF">ACFP3T_03460</name>
</gene>
<dbReference type="Proteomes" id="UP001596253">
    <property type="component" value="Unassembled WGS sequence"/>
</dbReference>
<dbReference type="PANTHER" id="PTHR43844:SF1">
    <property type="entry name" value="METHIONINE SYNTHASE"/>
    <property type="match status" value="1"/>
</dbReference>
<keyword evidence="2" id="KW-0489">Methyltransferase</keyword>
<dbReference type="Pfam" id="PF01717">
    <property type="entry name" value="Meth_synt_2"/>
    <property type="match status" value="1"/>
</dbReference>
<dbReference type="NCBIfam" id="NF005085">
    <property type="entry name" value="PRK06520.1"/>
    <property type="match status" value="1"/>
</dbReference>
<dbReference type="EMBL" id="JBHSSD010000012">
    <property type="protein sequence ID" value="MFC6163728.1"/>
    <property type="molecule type" value="Genomic_DNA"/>
</dbReference>
<evidence type="ECO:0000259" key="1">
    <source>
        <dbReference type="Pfam" id="PF01717"/>
    </source>
</evidence>
<reference evidence="3" key="1">
    <citation type="journal article" date="2019" name="Int. J. Syst. Evol. Microbiol.">
        <title>The Global Catalogue of Microorganisms (GCM) 10K type strain sequencing project: providing services to taxonomists for standard genome sequencing and annotation.</title>
        <authorList>
            <consortium name="The Broad Institute Genomics Platform"/>
            <consortium name="The Broad Institute Genome Sequencing Center for Infectious Disease"/>
            <person name="Wu L."/>
            <person name="Ma J."/>
        </authorList>
    </citation>
    <scope>NUCLEOTIDE SEQUENCE [LARGE SCALE GENOMIC DNA]</scope>
    <source>
        <strain evidence="3">CCM 8932</strain>
    </source>
</reference>
<name>A0ABW1R1M1_9LACO</name>
<protein>
    <submittedName>
        <fullName evidence="2">5-methyltetrahydropteroyltriglutamate--homocysteine S-methyltransferase</fullName>
        <ecNumber evidence="2">2.1.1.14</ecNumber>
    </submittedName>
</protein>
<dbReference type="PANTHER" id="PTHR43844">
    <property type="entry name" value="METHIONINE SYNTHASE"/>
    <property type="match status" value="1"/>
</dbReference>
<keyword evidence="2" id="KW-0808">Transferase</keyword>
<dbReference type="GO" id="GO:0032259">
    <property type="term" value="P:methylation"/>
    <property type="evidence" value="ECO:0007669"/>
    <property type="project" value="UniProtKB-KW"/>
</dbReference>
<keyword evidence="3" id="KW-1185">Reference proteome</keyword>
<dbReference type="InterPro" id="IPR002629">
    <property type="entry name" value="Met_Synth_C/arc"/>
</dbReference>
<proteinExistence type="predicted"/>
<dbReference type="SUPFAM" id="SSF51726">
    <property type="entry name" value="UROD/MetE-like"/>
    <property type="match status" value="1"/>
</dbReference>
<dbReference type="InterPro" id="IPR038071">
    <property type="entry name" value="UROD/MetE-like_sf"/>
</dbReference>